<proteinExistence type="inferred from homology"/>
<dbReference type="PANTHER" id="PTHR43318">
    <property type="entry name" value="UDP-N-ACETYLGLUCOSAMINE 4,6-DEHYDRATASE"/>
    <property type="match status" value="1"/>
</dbReference>
<dbReference type="PANTHER" id="PTHR43318:SF1">
    <property type="entry name" value="POLYSACCHARIDE BIOSYNTHESIS PROTEIN EPSC-RELATED"/>
    <property type="match status" value="1"/>
</dbReference>
<reference evidence="4" key="2">
    <citation type="submission" date="2023-04" db="EMBL/GenBank/DDBJ databases">
        <authorList>
            <person name="Beletskiy A.V."/>
            <person name="Mardanov A.V."/>
            <person name="Ravin N.V."/>
        </authorList>
    </citation>
    <scope>NUCLEOTIDE SEQUENCE</scope>
    <source>
        <strain evidence="4">GKL-01</strain>
    </source>
</reference>
<sequence>MFTKISSSLFEINRWQKRLIMLTCDFILLAFAVWAAFAIRLGSWSPPLNDGIWLLILAPTLTIPIFVKVGLYRAVVRYIGGQAMIAVLKGVTLSTVLLTSIAYAADLQGVPRSVFIIYWFVAFLLIGSSRYWIRLQFQHLHNKQYERTPVLIYGAGHSGTQLANALSASAEFQPMGFVDDDLHLQKLSIQALKVYSPKQLPELVVKFGIKKILLAIPSASIARRREIIQSLESLPVQVLTLPSMADLVDGKISITALREISIDDLLGREAVNPDAALLRANITYKVVMVTGAGGSIGSEICRQIVMLEPQALLLFEQSEFALYNIHQELSASFDKVLPLLGSVTDSIRLIEIMQHFNVQTIYHAAAYKHVPMVEHNVLEGIRNNILGTWRTALAAQQAKVETFVLISTDKAVRPTNTMGATKRCAELLLQALHRTYSDAPTRFTMVRFGNVLGSSGSVVPLFQEQIRKGGPITLTHQDIIRYFMTIPEAAQLVIQAGAMGQGGDVFVLDMGEPVRIYDLAKRMIKLSGLQLKDHPHVEGDIEIQITGLRPGEKLYEELLIGDNVLPTQHTRILRAQETELPLVTLMAYIQQFEALIAQQNAEQARQLLQSIVQEFKPQCEVVDLLYAKLPKVA</sequence>
<dbReference type="Pfam" id="PF13727">
    <property type="entry name" value="CoA_binding_3"/>
    <property type="match status" value="1"/>
</dbReference>
<evidence type="ECO:0000313" key="4">
    <source>
        <dbReference type="EMBL" id="WGZ91687.1"/>
    </source>
</evidence>
<organism evidence="4">
    <name type="scientific">Candidatus Thiocaldithrix dubininis</name>
    <dbReference type="NCBI Taxonomy" id="3080823"/>
    <lineage>
        <taxon>Bacteria</taxon>
        <taxon>Pseudomonadati</taxon>
        <taxon>Pseudomonadota</taxon>
        <taxon>Gammaproteobacteria</taxon>
        <taxon>Thiotrichales</taxon>
        <taxon>Thiotrichaceae</taxon>
        <taxon>Candidatus Thiocaldithrix</taxon>
    </lineage>
</organism>
<feature type="transmembrane region" description="Helical" evidence="2">
    <location>
        <begin position="83"/>
        <end position="104"/>
    </location>
</feature>
<reference evidence="4" key="1">
    <citation type="journal article" date="2023" name="Int. J. Mol. Sci.">
        <title>Metagenomics Revealed a New Genus 'Candidatus Thiocaldithrix dubininis' gen. nov., sp. nov. and a New Species 'Candidatus Thiothrix putei' sp. nov. in the Family Thiotrichaceae, Some Members of Which Have Traits of Both Na+- and H+-Motive Energetics.</title>
        <authorList>
            <person name="Ravin N.V."/>
            <person name="Muntyan M.S."/>
            <person name="Smolyakov D.D."/>
            <person name="Rudenko T.S."/>
            <person name="Beletsky A.V."/>
            <person name="Mardanov A.V."/>
            <person name="Grabovich M.Y."/>
        </authorList>
    </citation>
    <scope>NUCLEOTIDE SEQUENCE</scope>
    <source>
        <strain evidence="4">GKL-01</strain>
    </source>
</reference>
<dbReference type="InterPro" id="IPR051203">
    <property type="entry name" value="Polysaccharide_Synthase-Rel"/>
</dbReference>
<evidence type="ECO:0000256" key="2">
    <source>
        <dbReference type="SAM" id="Phobius"/>
    </source>
</evidence>
<dbReference type="AlphaFoldDB" id="A0AA95H6B9"/>
<evidence type="ECO:0000256" key="1">
    <source>
        <dbReference type="ARBA" id="ARBA00007430"/>
    </source>
</evidence>
<dbReference type="SUPFAM" id="SSF53335">
    <property type="entry name" value="S-adenosyl-L-methionine-dependent methyltransferases"/>
    <property type="match status" value="1"/>
</dbReference>
<feature type="transmembrane region" description="Helical" evidence="2">
    <location>
        <begin position="51"/>
        <end position="71"/>
    </location>
</feature>
<feature type="transmembrane region" description="Helical" evidence="2">
    <location>
        <begin position="20"/>
        <end position="39"/>
    </location>
</feature>
<keyword evidence="2" id="KW-0812">Transmembrane</keyword>
<dbReference type="SUPFAM" id="SSF51735">
    <property type="entry name" value="NAD(P)-binding Rossmann-fold domains"/>
    <property type="match status" value="1"/>
</dbReference>
<dbReference type="CDD" id="cd05237">
    <property type="entry name" value="UDP_invert_4-6DH_SDR_e"/>
    <property type="match status" value="1"/>
</dbReference>
<comment type="similarity">
    <text evidence="1">Belongs to the polysaccharide synthase family.</text>
</comment>
<dbReference type="Pfam" id="PF02719">
    <property type="entry name" value="Polysacc_synt_2"/>
    <property type="match status" value="1"/>
</dbReference>
<evidence type="ECO:0000259" key="3">
    <source>
        <dbReference type="Pfam" id="PF02719"/>
    </source>
</evidence>
<dbReference type="InterPro" id="IPR029063">
    <property type="entry name" value="SAM-dependent_MTases_sf"/>
</dbReference>
<dbReference type="Gene3D" id="3.40.50.720">
    <property type="entry name" value="NAD(P)-binding Rossmann-like Domain"/>
    <property type="match status" value="2"/>
</dbReference>
<dbReference type="InterPro" id="IPR036291">
    <property type="entry name" value="NAD(P)-bd_dom_sf"/>
</dbReference>
<dbReference type="Proteomes" id="UP001300672">
    <property type="component" value="Chromosome"/>
</dbReference>
<keyword evidence="2" id="KW-1133">Transmembrane helix</keyword>
<feature type="transmembrane region" description="Helical" evidence="2">
    <location>
        <begin position="116"/>
        <end position="133"/>
    </location>
</feature>
<keyword evidence="2" id="KW-0472">Membrane</keyword>
<gene>
    <name evidence="4" type="ORF">QJT80_04240</name>
</gene>
<name>A0AA95H6B9_9GAMM</name>
<dbReference type="KEGG" id="tdu:QJT80_04240"/>
<accession>A0AA95H6B9</accession>
<dbReference type="EMBL" id="CP124755">
    <property type="protein sequence ID" value="WGZ91687.1"/>
    <property type="molecule type" value="Genomic_DNA"/>
</dbReference>
<protein>
    <submittedName>
        <fullName evidence="4">Nucleoside-diphosphate sugar epimerase/dehydratase</fullName>
    </submittedName>
</protein>
<feature type="domain" description="Polysaccharide biosynthesis protein CapD-like" evidence="3">
    <location>
        <begin position="287"/>
        <end position="576"/>
    </location>
</feature>
<dbReference type="InterPro" id="IPR003869">
    <property type="entry name" value="Polysac_CapD-like"/>
</dbReference>